<dbReference type="InterPro" id="IPR015854">
    <property type="entry name" value="ABC_transpr_LolD-like"/>
</dbReference>
<evidence type="ECO:0000256" key="2">
    <source>
        <dbReference type="ARBA" id="ARBA00022840"/>
    </source>
</evidence>
<dbReference type="OrthoDB" id="1114670at2"/>
<comment type="caution">
    <text evidence="4">The sequence shown here is derived from an EMBL/GenBank/DDBJ whole genome shotgun (WGS) entry which is preliminary data.</text>
</comment>
<dbReference type="InterPro" id="IPR027417">
    <property type="entry name" value="P-loop_NTPase"/>
</dbReference>
<feature type="domain" description="ABC transporter" evidence="3">
    <location>
        <begin position="2"/>
        <end position="209"/>
    </location>
</feature>
<dbReference type="SMART" id="SM00382">
    <property type="entry name" value="AAA"/>
    <property type="match status" value="1"/>
</dbReference>
<dbReference type="PANTHER" id="PTHR24220">
    <property type="entry name" value="IMPORT ATP-BINDING PROTEIN"/>
    <property type="match status" value="1"/>
</dbReference>
<dbReference type="Pfam" id="PF00005">
    <property type="entry name" value="ABC_tran"/>
    <property type="match status" value="1"/>
</dbReference>
<protein>
    <submittedName>
        <fullName evidence="4">Lipoprotein-releasing system ATP-binding protein LolD</fullName>
    </submittedName>
</protein>
<dbReference type="InterPro" id="IPR017871">
    <property type="entry name" value="ABC_transporter-like_CS"/>
</dbReference>
<keyword evidence="2 4" id="KW-0067">ATP-binding</keyword>
<dbReference type="AlphaFoldDB" id="W7XYD5"/>
<keyword evidence="1" id="KW-0547">Nucleotide-binding</keyword>
<evidence type="ECO:0000313" key="5">
    <source>
        <dbReference type="Proteomes" id="UP000019402"/>
    </source>
</evidence>
<gene>
    <name evidence="4" type="ORF">JCM21142_52283</name>
</gene>
<dbReference type="PROSITE" id="PS00211">
    <property type="entry name" value="ABC_TRANSPORTER_1"/>
    <property type="match status" value="1"/>
</dbReference>
<evidence type="ECO:0000259" key="3">
    <source>
        <dbReference type="PROSITE" id="PS50893"/>
    </source>
</evidence>
<dbReference type="RefSeq" id="WP_027471498.1">
    <property type="nucleotide sequence ID" value="NZ_BAMD01000027.1"/>
</dbReference>
<dbReference type="InterPro" id="IPR003439">
    <property type="entry name" value="ABC_transporter-like_ATP-bd"/>
</dbReference>
<sequence length="209" mass="23531">MIEAKNLQYHYSEKHKLSFSNIFIKEKEQCLLKGISGSGKTTLIHLLSGILTPDQGTISINNVLLNNLNQFGLDKFRANNIGLIFQKHLFVQSLTMLQNVGLPKSFSGKSSDKNRIFQLMNDLGITPLADKKPFELSQGELQRFSVARALVNKPKVVIADEPTSSLDDKNCERFIELIKKNCDQHGATLLIATHDARIESHFNQIIRLN</sequence>
<reference evidence="4 5" key="1">
    <citation type="journal article" date="2014" name="Genome Announc.">
        <title>Draft Genome Sequence of Cytophaga fermentans JCM 21142T, a Facultative Anaerobe Isolated from Marine Mud.</title>
        <authorList>
            <person name="Starns D."/>
            <person name="Oshima K."/>
            <person name="Suda W."/>
            <person name="Iino T."/>
            <person name="Yuki M."/>
            <person name="Inoue J."/>
            <person name="Kitamura K."/>
            <person name="Iida T."/>
            <person name="Darby A."/>
            <person name="Hattori M."/>
            <person name="Ohkuma M."/>
        </authorList>
    </citation>
    <scope>NUCLEOTIDE SEQUENCE [LARGE SCALE GENOMIC DNA]</scope>
    <source>
        <strain evidence="4 5">JCM 21142</strain>
    </source>
</reference>
<dbReference type="STRING" id="869213.GCA_000517085_01748"/>
<dbReference type="GO" id="GO:0022857">
    <property type="term" value="F:transmembrane transporter activity"/>
    <property type="evidence" value="ECO:0007669"/>
    <property type="project" value="TreeGrafter"/>
</dbReference>
<organism evidence="4 5">
    <name type="scientific">Saccharicrinis fermentans DSM 9555 = JCM 21142</name>
    <dbReference type="NCBI Taxonomy" id="869213"/>
    <lineage>
        <taxon>Bacteria</taxon>
        <taxon>Pseudomonadati</taxon>
        <taxon>Bacteroidota</taxon>
        <taxon>Bacteroidia</taxon>
        <taxon>Marinilabiliales</taxon>
        <taxon>Marinilabiliaceae</taxon>
        <taxon>Saccharicrinis</taxon>
    </lineage>
</organism>
<keyword evidence="5" id="KW-1185">Reference proteome</keyword>
<dbReference type="Gene3D" id="3.40.50.300">
    <property type="entry name" value="P-loop containing nucleotide triphosphate hydrolases"/>
    <property type="match status" value="1"/>
</dbReference>
<dbReference type="GO" id="GO:0005524">
    <property type="term" value="F:ATP binding"/>
    <property type="evidence" value="ECO:0007669"/>
    <property type="project" value="UniProtKB-KW"/>
</dbReference>
<evidence type="ECO:0000313" key="4">
    <source>
        <dbReference type="EMBL" id="GAF03605.1"/>
    </source>
</evidence>
<dbReference type="GO" id="GO:0005886">
    <property type="term" value="C:plasma membrane"/>
    <property type="evidence" value="ECO:0007669"/>
    <property type="project" value="TreeGrafter"/>
</dbReference>
<dbReference type="Proteomes" id="UP000019402">
    <property type="component" value="Unassembled WGS sequence"/>
</dbReference>
<dbReference type="SUPFAM" id="SSF52540">
    <property type="entry name" value="P-loop containing nucleoside triphosphate hydrolases"/>
    <property type="match status" value="1"/>
</dbReference>
<dbReference type="EMBL" id="BAMD01000027">
    <property type="protein sequence ID" value="GAF03605.1"/>
    <property type="molecule type" value="Genomic_DNA"/>
</dbReference>
<dbReference type="PANTHER" id="PTHR24220:SF611">
    <property type="entry name" value="ATP-BINDING COMPONENT OF ABC TRANSPORTER-RELATED"/>
    <property type="match status" value="1"/>
</dbReference>
<evidence type="ECO:0000256" key="1">
    <source>
        <dbReference type="ARBA" id="ARBA00022741"/>
    </source>
</evidence>
<dbReference type="GO" id="GO:0016887">
    <property type="term" value="F:ATP hydrolysis activity"/>
    <property type="evidence" value="ECO:0007669"/>
    <property type="project" value="InterPro"/>
</dbReference>
<accession>W7XYD5</accession>
<proteinExistence type="predicted"/>
<dbReference type="PROSITE" id="PS50893">
    <property type="entry name" value="ABC_TRANSPORTER_2"/>
    <property type="match status" value="1"/>
</dbReference>
<name>W7XYD5_9BACT</name>
<dbReference type="eggNOG" id="COG1136">
    <property type="taxonomic scope" value="Bacteria"/>
</dbReference>
<keyword evidence="4" id="KW-0449">Lipoprotein</keyword>
<dbReference type="InterPro" id="IPR003593">
    <property type="entry name" value="AAA+_ATPase"/>
</dbReference>